<comment type="caution">
    <text evidence="3">The sequence shown here is derived from an EMBL/GenBank/DDBJ whole genome shotgun (WGS) entry which is preliminary data.</text>
</comment>
<dbReference type="RefSeq" id="WP_344926076.1">
    <property type="nucleotide sequence ID" value="NZ_BAAAYK010000038.1"/>
</dbReference>
<feature type="transmembrane region" description="Helical" evidence="2">
    <location>
        <begin position="126"/>
        <end position="149"/>
    </location>
</feature>
<name>A0ABP6RPR3_9PSEU</name>
<feature type="compositionally biased region" description="Pro residues" evidence="1">
    <location>
        <begin position="58"/>
        <end position="68"/>
    </location>
</feature>
<proteinExistence type="predicted"/>
<evidence type="ECO:0000256" key="1">
    <source>
        <dbReference type="SAM" id="MobiDB-lite"/>
    </source>
</evidence>
<keyword evidence="4" id="KW-1185">Reference proteome</keyword>
<accession>A0ABP6RPR3</accession>
<evidence type="ECO:0008006" key="5">
    <source>
        <dbReference type="Google" id="ProtNLM"/>
    </source>
</evidence>
<keyword evidence="2" id="KW-0472">Membrane</keyword>
<organism evidence="3 4">
    <name type="scientific">Saccharopolyspora gregorii</name>
    <dbReference type="NCBI Taxonomy" id="33914"/>
    <lineage>
        <taxon>Bacteria</taxon>
        <taxon>Bacillati</taxon>
        <taxon>Actinomycetota</taxon>
        <taxon>Actinomycetes</taxon>
        <taxon>Pseudonocardiales</taxon>
        <taxon>Pseudonocardiaceae</taxon>
        <taxon>Saccharopolyspora</taxon>
    </lineage>
</organism>
<evidence type="ECO:0000313" key="3">
    <source>
        <dbReference type="EMBL" id="GAA3356916.1"/>
    </source>
</evidence>
<sequence>MTYPPQQPGPGGNQADGAATQGTQPPQQQPAFYANQHAGWPQGPITGVPAQPGQQPFPAAPGPDPFGQPQPQFGQAQLDPQFGQFQDQFGSIPPAPNWGGEFGAGSWTQQPAEPEDDGSERGRSPLVWILGGVGVLVVAGAAVGAFFLFGGSGGPGEPRPAAQELVDKVNAGDFASLGPQLCEANRAELDQQFQQLSSGRFQVELGQVTAQGDRARAELSGDYTLGGATMPVDQTIVLTVEGDAWKICKLGQ</sequence>
<feature type="region of interest" description="Disordered" evidence="1">
    <location>
        <begin position="1"/>
        <end position="75"/>
    </location>
</feature>
<reference evidence="4" key="1">
    <citation type="journal article" date="2019" name="Int. J. Syst. Evol. Microbiol.">
        <title>The Global Catalogue of Microorganisms (GCM) 10K type strain sequencing project: providing services to taxonomists for standard genome sequencing and annotation.</title>
        <authorList>
            <consortium name="The Broad Institute Genomics Platform"/>
            <consortium name="The Broad Institute Genome Sequencing Center for Infectious Disease"/>
            <person name="Wu L."/>
            <person name="Ma J."/>
        </authorList>
    </citation>
    <scope>NUCLEOTIDE SEQUENCE [LARGE SCALE GENOMIC DNA]</scope>
    <source>
        <strain evidence="4">JCM 9687</strain>
    </source>
</reference>
<keyword evidence="2" id="KW-0812">Transmembrane</keyword>
<keyword evidence="2" id="KW-1133">Transmembrane helix</keyword>
<gene>
    <name evidence="3" type="ORF">GCM10020366_22800</name>
</gene>
<evidence type="ECO:0000313" key="4">
    <source>
        <dbReference type="Proteomes" id="UP001500483"/>
    </source>
</evidence>
<feature type="region of interest" description="Disordered" evidence="1">
    <location>
        <begin position="95"/>
        <end position="121"/>
    </location>
</feature>
<protein>
    <recommendedName>
        <fullName evidence="5">DUF4878 domain-containing protein</fullName>
    </recommendedName>
</protein>
<dbReference type="EMBL" id="BAAAYK010000038">
    <property type="protein sequence ID" value="GAA3356916.1"/>
    <property type="molecule type" value="Genomic_DNA"/>
</dbReference>
<dbReference type="Proteomes" id="UP001500483">
    <property type="component" value="Unassembled WGS sequence"/>
</dbReference>
<feature type="compositionally biased region" description="Low complexity" evidence="1">
    <location>
        <begin position="15"/>
        <end position="31"/>
    </location>
</feature>
<evidence type="ECO:0000256" key="2">
    <source>
        <dbReference type="SAM" id="Phobius"/>
    </source>
</evidence>